<dbReference type="GO" id="GO:0003691">
    <property type="term" value="F:double-stranded telomeric DNA binding"/>
    <property type="evidence" value="ECO:0007669"/>
    <property type="project" value="TreeGrafter"/>
</dbReference>
<dbReference type="GO" id="GO:0043047">
    <property type="term" value="F:single-stranded telomeric DNA binding"/>
    <property type="evidence" value="ECO:0007669"/>
    <property type="project" value="TreeGrafter"/>
</dbReference>
<dbReference type="EMBL" id="QKKF02003370">
    <property type="protein sequence ID" value="RZF47734.1"/>
    <property type="molecule type" value="Genomic_DNA"/>
</dbReference>
<dbReference type="GO" id="GO:0000794">
    <property type="term" value="C:condensed nuclear chromosome"/>
    <property type="evidence" value="ECO:0007669"/>
    <property type="project" value="TreeGrafter"/>
</dbReference>
<dbReference type="GO" id="GO:0030870">
    <property type="term" value="C:Mre11 complex"/>
    <property type="evidence" value="ECO:0007669"/>
    <property type="project" value="TreeGrafter"/>
</dbReference>
<protein>
    <recommendedName>
        <fullName evidence="20">Zinc-hook domain-containing protein</fullName>
    </recommendedName>
</protein>
<gene>
    <name evidence="21" type="ORF">LSTR_LSTR005998</name>
</gene>
<evidence type="ECO:0000256" key="5">
    <source>
        <dbReference type="ARBA" id="ARBA00022454"/>
    </source>
</evidence>
<dbReference type="InterPro" id="IPR013134">
    <property type="entry name" value="Zn_hook_RAD50"/>
</dbReference>
<feature type="coiled-coil region" evidence="19">
    <location>
        <begin position="399"/>
        <end position="444"/>
    </location>
</feature>
<dbReference type="GO" id="GO:0016887">
    <property type="term" value="F:ATP hydrolysis activity"/>
    <property type="evidence" value="ECO:0007669"/>
    <property type="project" value="InterPro"/>
</dbReference>
<comment type="catalytic activity">
    <reaction evidence="17">
        <text>ATP + H2O = ADP + phosphate + H(+)</text>
        <dbReference type="Rhea" id="RHEA:13065"/>
        <dbReference type="ChEBI" id="CHEBI:15377"/>
        <dbReference type="ChEBI" id="CHEBI:15378"/>
        <dbReference type="ChEBI" id="CHEBI:30616"/>
        <dbReference type="ChEBI" id="CHEBI:43474"/>
        <dbReference type="ChEBI" id="CHEBI:456216"/>
    </reaction>
</comment>
<keyword evidence="12" id="KW-0460">Magnesium</keyword>
<feature type="coiled-coil region" evidence="19">
    <location>
        <begin position="751"/>
        <end position="855"/>
    </location>
</feature>
<keyword evidence="10 18" id="KW-0862">Zinc</keyword>
<evidence type="ECO:0000256" key="13">
    <source>
        <dbReference type="ARBA" id="ARBA00023054"/>
    </source>
</evidence>
<keyword evidence="5" id="KW-0158">Chromosome</keyword>
<evidence type="ECO:0000256" key="16">
    <source>
        <dbReference type="ARBA" id="ARBA00023254"/>
    </source>
</evidence>
<evidence type="ECO:0000313" key="21">
    <source>
        <dbReference type="EMBL" id="RZF47734.1"/>
    </source>
</evidence>
<evidence type="ECO:0000256" key="8">
    <source>
        <dbReference type="ARBA" id="ARBA00022763"/>
    </source>
</evidence>
<keyword evidence="7" id="KW-0547">Nucleotide-binding</keyword>
<keyword evidence="6 18" id="KW-0479">Metal-binding</keyword>
<keyword evidence="8" id="KW-0227">DNA damage</keyword>
<comment type="cofactor">
    <cofactor evidence="1">
        <name>Zn(2+)</name>
        <dbReference type="ChEBI" id="CHEBI:29105"/>
    </cofactor>
</comment>
<evidence type="ECO:0000256" key="15">
    <source>
        <dbReference type="ARBA" id="ARBA00023242"/>
    </source>
</evidence>
<reference evidence="21 22" key="1">
    <citation type="journal article" date="2017" name="Gigascience">
        <title>Genome sequence of the small brown planthopper, Laodelphax striatellus.</title>
        <authorList>
            <person name="Zhu J."/>
            <person name="Jiang F."/>
            <person name="Wang X."/>
            <person name="Yang P."/>
            <person name="Bao Y."/>
            <person name="Zhao W."/>
            <person name="Wang W."/>
            <person name="Lu H."/>
            <person name="Wang Q."/>
            <person name="Cui N."/>
            <person name="Li J."/>
            <person name="Chen X."/>
            <person name="Luo L."/>
            <person name="Yu J."/>
            <person name="Kang L."/>
            <person name="Cui F."/>
        </authorList>
    </citation>
    <scope>NUCLEOTIDE SEQUENCE [LARGE SCALE GENOMIC DNA]</scope>
    <source>
        <strain evidence="21">Lst14</strain>
    </source>
</reference>
<dbReference type="SUPFAM" id="SSF52540">
    <property type="entry name" value="P-loop containing nucleoside triphosphate hydrolases"/>
    <property type="match status" value="1"/>
</dbReference>
<feature type="domain" description="Zinc-hook" evidence="20">
    <location>
        <begin position="640"/>
        <end position="738"/>
    </location>
</feature>
<keyword evidence="14" id="KW-0234">DNA repair</keyword>
<feature type="coiled-coil region" evidence="19">
    <location>
        <begin position="309"/>
        <end position="336"/>
    </location>
</feature>
<evidence type="ECO:0000256" key="10">
    <source>
        <dbReference type="ARBA" id="ARBA00022833"/>
    </source>
</evidence>
<evidence type="ECO:0000256" key="12">
    <source>
        <dbReference type="ARBA" id="ARBA00022842"/>
    </source>
</evidence>
<comment type="caution">
    <text evidence="21">The sequence shown here is derived from an EMBL/GenBank/DDBJ whole genome shotgun (WGS) entry which is preliminary data.</text>
</comment>
<keyword evidence="22" id="KW-1185">Reference proteome</keyword>
<dbReference type="GO" id="GO:0006302">
    <property type="term" value="P:double-strand break repair"/>
    <property type="evidence" value="ECO:0007669"/>
    <property type="project" value="InterPro"/>
</dbReference>
<keyword evidence="9" id="KW-0378">Hydrolase</keyword>
<dbReference type="FunCoup" id="A0A482XQ11">
    <property type="interactions" value="2067"/>
</dbReference>
<dbReference type="GO" id="GO:0000722">
    <property type="term" value="P:telomere maintenance via recombination"/>
    <property type="evidence" value="ECO:0007669"/>
    <property type="project" value="TreeGrafter"/>
</dbReference>
<dbReference type="GO" id="GO:0005524">
    <property type="term" value="F:ATP binding"/>
    <property type="evidence" value="ECO:0007669"/>
    <property type="project" value="UniProtKB-KW"/>
</dbReference>
<keyword evidence="16" id="KW-0469">Meiosis</keyword>
<evidence type="ECO:0000313" key="22">
    <source>
        <dbReference type="Proteomes" id="UP000291343"/>
    </source>
</evidence>
<dbReference type="OrthoDB" id="18797at2759"/>
<evidence type="ECO:0000256" key="3">
    <source>
        <dbReference type="ARBA" id="ARBA00004286"/>
    </source>
</evidence>
<dbReference type="STRING" id="195883.A0A482XQ11"/>
<feature type="coiled-coil region" evidence="19">
    <location>
        <begin position="499"/>
        <end position="533"/>
    </location>
</feature>
<dbReference type="GO" id="GO:0007004">
    <property type="term" value="P:telomere maintenance via telomerase"/>
    <property type="evidence" value="ECO:0007669"/>
    <property type="project" value="TreeGrafter"/>
</dbReference>
<dbReference type="SUPFAM" id="SSF75712">
    <property type="entry name" value="Rad50 coiled-coil Zn hook"/>
    <property type="match status" value="1"/>
</dbReference>
<dbReference type="PROSITE" id="PS51131">
    <property type="entry name" value="ZN_HOOK"/>
    <property type="match status" value="1"/>
</dbReference>
<proteinExistence type="inferred from homology"/>
<evidence type="ECO:0000256" key="9">
    <source>
        <dbReference type="ARBA" id="ARBA00022801"/>
    </source>
</evidence>
<keyword evidence="15" id="KW-0539">Nucleus</keyword>
<evidence type="ECO:0000256" key="6">
    <source>
        <dbReference type="ARBA" id="ARBA00022723"/>
    </source>
</evidence>
<dbReference type="Gene3D" id="1.10.287.510">
    <property type="entry name" value="Helix hairpin bin"/>
    <property type="match status" value="1"/>
</dbReference>
<dbReference type="InParanoid" id="A0A482XQ11"/>
<organism evidence="21 22">
    <name type="scientific">Laodelphax striatellus</name>
    <name type="common">Small brown planthopper</name>
    <name type="synonym">Delphax striatella</name>
    <dbReference type="NCBI Taxonomy" id="195883"/>
    <lineage>
        <taxon>Eukaryota</taxon>
        <taxon>Metazoa</taxon>
        <taxon>Ecdysozoa</taxon>
        <taxon>Arthropoda</taxon>
        <taxon>Hexapoda</taxon>
        <taxon>Insecta</taxon>
        <taxon>Pterygota</taxon>
        <taxon>Neoptera</taxon>
        <taxon>Paraneoptera</taxon>
        <taxon>Hemiptera</taxon>
        <taxon>Auchenorrhyncha</taxon>
        <taxon>Fulgoroidea</taxon>
        <taxon>Delphacidae</taxon>
        <taxon>Criomorphinae</taxon>
        <taxon>Laodelphax</taxon>
    </lineage>
</organism>
<dbReference type="GO" id="GO:0046872">
    <property type="term" value="F:metal ion binding"/>
    <property type="evidence" value="ECO:0007669"/>
    <property type="project" value="UniProtKB-UniRule"/>
</dbReference>
<accession>A0A482XQ11</accession>
<dbReference type="PANTHER" id="PTHR18867:SF12">
    <property type="entry name" value="DNA REPAIR PROTEIN RAD50"/>
    <property type="match status" value="1"/>
</dbReference>
<dbReference type="Proteomes" id="UP000291343">
    <property type="component" value="Unassembled WGS sequence"/>
</dbReference>
<name>A0A482XQ11_LAOST</name>
<evidence type="ECO:0000256" key="4">
    <source>
        <dbReference type="ARBA" id="ARBA00009439"/>
    </source>
</evidence>
<evidence type="ECO:0000256" key="1">
    <source>
        <dbReference type="ARBA" id="ARBA00001947"/>
    </source>
</evidence>
<dbReference type="InterPro" id="IPR038729">
    <property type="entry name" value="Rad50/SbcC_AAA"/>
</dbReference>
<keyword evidence="11" id="KW-0067">ATP-binding</keyword>
<dbReference type="Gene3D" id="3.40.50.300">
    <property type="entry name" value="P-loop containing nucleotide triphosphate hydrolases"/>
    <property type="match status" value="1"/>
</dbReference>
<feature type="coiled-coil region" evidence="19">
    <location>
        <begin position="585"/>
        <end position="626"/>
    </location>
</feature>
<dbReference type="AlphaFoldDB" id="A0A482XQ11"/>
<evidence type="ECO:0000256" key="19">
    <source>
        <dbReference type="SAM" id="Coils"/>
    </source>
</evidence>
<evidence type="ECO:0000256" key="17">
    <source>
        <dbReference type="ARBA" id="ARBA00049360"/>
    </source>
</evidence>
<evidence type="ECO:0000259" key="20">
    <source>
        <dbReference type="PROSITE" id="PS51131"/>
    </source>
</evidence>
<dbReference type="GO" id="GO:0070192">
    <property type="term" value="P:chromosome organization involved in meiotic cell cycle"/>
    <property type="evidence" value="ECO:0007669"/>
    <property type="project" value="TreeGrafter"/>
</dbReference>
<evidence type="ECO:0000256" key="14">
    <source>
        <dbReference type="ARBA" id="ARBA00023204"/>
    </source>
</evidence>
<comment type="similarity">
    <text evidence="4">Belongs to the SMC family. RAD50 subfamily.</text>
</comment>
<dbReference type="SMR" id="A0A482XQ11"/>
<sequence length="935" mass="106545">MSRLDRLQISGIRSFGPESEDVGEIKFQAPLTLILGQNGCGKTTIIESLKFALCSEQPPNSRTGKGGSAFVHDPKLGNSTETLAQIKLRIFNIHNEPVVVCRSMKNIQKLKNMEFKKVDQTISLNNEMISNRCVDVDEQMCYFMGVSKPILNYVIFCHQEESCWPMEEGKKVKERFDHIFDADKYNKCLEKIRTLRSERVNANRLLGKDVDYSKANLDTALHYKEKLEGEQARLVSSENTIEACTSQLSKVEDELKVVKRKEMNIAELIAEKTADTRILQSLKKSIDEIVEGLPMGEFAGGDDELEDAIKSFNLDFEDKKKKLQEIEDQIKNVDASEKLMQSKLSTQQVKLGKLKRDQDAYKEMVQQRNDAFNKLALSLGMSDSGTLTPSSHTSFDTSMEEVESNIREVKGNFENLRSEADSKEKSLQDNIDGIRKEQAKLEQTKKLKSDQLIKTKSDLRKLIADLDEVGQSSKNLTALDNRLKRVIAEIKAESEGMDVSALDTEIKTLQTNITGIEDEIQEVNKEIDDLIEVSNLQTSLDSCVERKSAIDAQVEKLRSKTHDILKHLLKEIPEKNVKSNLDLCLSKLTHNIASTQKRISEKQTELTKLESKKHHLEEKLRTSRQTLISSEEELQSICFDKDYEKVVLETSEALKSVQDDTGTLKSSMIMYRKYIEKLQVPRPCCPLCTRQFNANQEAIELAKSLESKLKELPTRLASVTEEQNKLDEKLCRLQQLRPVFKRVNLLNETEIPELSDQLSAVSKEIRELSEEIASMEGDLEIGLKQDENLAKDIQVDVITLDQKILEARNIEKEIENLKAQIPSTGSNLPQARSKREELQAKLELARKSVESMQTKKTNHVDKINKLTTDQNEIVKEQLKVEKGVQQMKQLLDKKNELKELETSLADQIEKLSNEEFPIKQTVQRRVSNQTEVRNR</sequence>
<feature type="coiled-coil region" evidence="19">
    <location>
        <begin position="880"/>
        <end position="914"/>
    </location>
</feature>
<feature type="coiled-coil region" evidence="19">
    <location>
        <begin position="234"/>
        <end position="261"/>
    </location>
</feature>
<keyword evidence="13 19" id="KW-0175">Coiled coil</keyword>
<dbReference type="GO" id="GO:0051880">
    <property type="term" value="F:G-quadruplex DNA binding"/>
    <property type="evidence" value="ECO:0007669"/>
    <property type="project" value="TreeGrafter"/>
</dbReference>
<dbReference type="PANTHER" id="PTHR18867">
    <property type="entry name" value="RAD50"/>
    <property type="match status" value="1"/>
</dbReference>
<comment type="subcellular location">
    <subcellularLocation>
        <location evidence="3">Chromosome</location>
    </subcellularLocation>
    <subcellularLocation>
        <location evidence="2">Nucleus</location>
    </subcellularLocation>
</comment>
<evidence type="ECO:0000256" key="2">
    <source>
        <dbReference type="ARBA" id="ARBA00004123"/>
    </source>
</evidence>
<dbReference type="Pfam" id="PF04423">
    <property type="entry name" value="Rad50_zn_hook"/>
    <property type="match status" value="1"/>
</dbReference>
<evidence type="ECO:0000256" key="7">
    <source>
        <dbReference type="ARBA" id="ARBA00022741"/>
    </source>
</evidence>
<dbReference type="Pfam" id="PF13476">
    <property type="entry name" value="AAA_23"/>
    <property type="match status" value="1"/>
</dbReference>
<dbReference type="InterPro" id="IPR027417">
    <property type="entry name" value="P-loop_NTPase"/>
</dbReference>
<evidence type="ECO:0000256" key="18">
    <source>
        <dbReference type="PROSITE-ProRule" id="PRU00471"/>
    </source>
</evidence>
<evidence type="ECO:0000256" key="11">
    <source>
        <dbReference type="ARBA" id="ARBA00022840"/>
    </source>
</evidence>
<feature type="binding site" evidence="18">
    <location>
        <position position="685"/>
    </location>
    <ligand>
        <name>Zn(2+)</name>
        <dbReference type="ChEBI" id="CHEBI:29105"/>
    </ligand>
</feature>
<feature type="binding site" evidence="18">
    <location>
        <position position="688"/>
    </location>
    <ligand>
        <name>Zn(2+)</name>
        <dbReference type="ChEBI" id="CHEBI:29105"/>
    </ligand>
</feature>
<dbReference type="Gene3D" id="1.10.287.1490">
    <property type="match status" value="1"/>
</dbReference>